<accession>A0A6C0GJ42</accession>
<dbReference type="Gene3D" id="1.10.10.60">
    <property type="entry name" value="Homeodomain-like"/>
    <property type="match status" value="1"/>
</dbReference>
<protein>
    <submittedName>
        <fullName evidence="5">AraC family transcriptional regulator</fullName>
    </submittedName>
</protein>
<evidence type="ECO:0000313" key="6">
    <source>
        <dbReference type="Proteomes" id="UP000480178"/>
    </source>
</evidence>
<dbReference type="AlphaFoldDB" id="A0A6C0GJ42"/>
<evidence type="ECO:0000313" key="5">
    <source>
        <dbReference type="EMBL" id="QHT67814.1"/>
    </source>
</evidence>
<keyword evidence="1" id="KW-0805">Transcription regulation</keyword>
<keyword evidence="2" id="KW-0238">DNA-binding</keyword>
<keyword evidence="3" id="KW-0804">Transcription</keyword>
<reference evidence="5 6" key="1">
    <citation type="submission" date="2020-01" db="EMBL/GenBank/DDBJ databases">
        <authorList>
            <person name="Kim M.K."/>
        </authorList>
    </citation>
    <scope>NUCLEOTIDE SEQUENCE [LARGE SCALE GENOMIC DNA]</scope>
    <source>
        <strain evidence="5 6">172606-1</strain>
    </source>
</reference>
<dbReference type="PROSITE" id="PS01124">
    <property type="entry name" value="HTH_ARAC_FAMILY_2"/>
    <property type="match status" value="1"/>
</dbReference>
<evidence type="ECO:0000256" key="1">
    <source>
        <dbReference type="ARBA" id="ARBA00023015"/>
    </source>
</evidence>
<dbReference type="InterPro" id="IPR020449">
    <property type="entry name" value="Tscrpt_reg_AraC-type_HTH"/>
</dbReference>
<dbReference type="PRINTS" id="PR00032">
    <property type="entry name" value="HTHARAC"/>
</dbReference>
<dbReference type="EMBL" id="CP048222">
    <property type="protein sequence ID" value="QHT67814.1"/>
    <property type="molecule type" value="Genomic_DNA"/>
</dbReference>
<sequence length="56" mass="6522">MKRETQLLEMQAGNVSEVVYQVGFNNLSYFSTCFKEQYGTTPHEFISRLIMSCHNN</sequence>
<dbReference type="InterPro" id="IPR018060">
    <property type="entry name" value="HTH_AraC"/>
</dbReference>
<keyword evidence="6" id="KW-1185">Reference proteome</keyword>
<dbReference type="RefSeq" id="WP_162443836.1">
    <property type="nucleotide sequence ID" value="NZ_CP048222.1"/>
</dbReference>
<proteinExistence type="predicted"/>
<dbReference type="Pfam" id="PF00165">
    <property type="entry name" value="HTH_AraC"/>
    <property type="match status" value="1"/>
</dbReference>
<dbReference type="Proteomes" id="UP000480178">
    <property type="component" value="Chromosome"/>
</dbReference>
<dbReference type="GO" id="GO:0003700">
    <property type="term" value="F:DNA-binding transcription factor activity"/>
    <property type="evidence" value="ECO:0007669"/>
    <property type="project" value="InterPro"/>
</dbReference>
<evidence type="ECO:0000259" key="4">
    <source>
        <dbReference type="PROSITE" id="PS01124"/>
    </source>
</evidence>
<dbReference type="SUPFAM" id="SSF46689">
    <property type="entry name" value="Homeodomain-like"/>
    <property type="match status" value="1"/>
</dbReference>
<gene>
    <name evidence="5" type="ORF">GXP67_14795</name>
</gene>
<name>A0A6C0GJ42_9BACT</name>
<dbReference type="InterPro" id="IPR009057">
    <property type="entry name" value="Homeodomain-like_sf"/>
</dbReference>
<evidence type="ECO:0000256" key="3">
    <source>
        <dbReference type="ARBA" id="ARBA00023163"/>
    </source>
</evidence>
<evidence type="ECO:0000256" key="2">
    <source>
        <dbReference type="ARBA" id="ARBA00023125"/>
    </source>
</evidence>
<feature type="domain" description="HTH araC/xylS-type" evidence="4">
    <location>
        <begin position="1"/>
        <end position="48"/>
    </location>
</feature>
<organism evidence="5 6">
    <name type="scientific">Rhodocytophaga rosea</name>
    <dbReference type="NCBI Taxonomy" id="2704465"/>
    <lineage>
        <taxon>Bacteria</taxon>
        <taxon>Pseudomonadati</taxon>
        <taxon>Bacteroidota</taxon>
        <taxon>Cytophagia</taxon>
        <taxon>Cytophagales</taxon>
        <taxon>Rhodocytophagaceae</taxon>
        <taxon>Rhodocytophaga</taxon>
    </lineage>
</organism>
<dbReference type="KEGG" id="rhoz:GXP67_14795"/>
<dbReference type="GO" id="GO:0043565">
    <property type="term" value="F:sequence-specific DNA binding"/>
    <property type="evidence" value="ECO:0007669"/>
    <property type="project" value="InterPro"/>
</dbReference>